<dbReference type="PATRIC" id="fig|1685127.3.peg.344"/>
<reference evidence="3 4" key="1">
    <citation type="submission" date="2015-06" db="EMBL/GenBank/DDBJ databases">
        <title>New insights into the roles of widespread benthic archaea in carbon and nitrogen cycling.</title>
        <authorList>
            <person name="Lazar C.S."/>
            <person name="Baker B.J."/>
            <person name="Seitz K.W."/>
            <person name="Hyde A.S."/>
            <person name="Dick G.J."/>
            <person name="Hinrichs K.-U."/>
            <person name="Teske A.P."/>
        </authorList>
    </citation>
    <scope>NUCLEOTIDE SEQUENCE [LARGE SCALE GENOMIC DNA]</scope>
    <source>
        <strain evidence="3">DG-45</strain>
    </source>
</reference>
<evidence type="ECO:0000259" key="2">
    <source>
        <dbReference type="Pfam" id="PF00884"/>
    </source>
</evidence>
<dbReference type="PANTHER" id="PTHR42693">
    <property type="entry name" value="ARYLSULFATASE FAMILY MEMBER"/>
    <property type="match status" value="1"/>
</dbReference>
<dbReference type="AlphaFoldDB" id="A0A0M0BLP9"/>
<dbReference type="EMBL" id="LFWZ01000070">
    <property type="protein sequence ID" value="KON29266.1"/>
    <property type="molecule type" value="Genomic_DNA"/>
</dbReference>
<dbReference type="InterPro" id="IPR000917">
    <property type="entry name" value="Sulfatase_N"/>
</dbReference>
<comment type="similarity">
    <text evidence="1">Belongs to the sulfatase family.</text>
</comment>
<dbReference type="Proteomes" id="UP000037210">
    <property type="component" value="Unassembled WGS sequence"/>
</dbReference>
<gene>
    <name evidence="3" type="ORF">AC482_06955</name>
</gene>
<dbReference type="GO" id="GO:0004065">
    <property type="term" value="F:arylsulfatase activity"/>
    <property type="evidence" value="ECO:0007669"/>
    <property type="project" value="TreeGrafter"/>
</dbReference>
<dbReference type="CDD" id="cd16148">
    <property type="entry name" value="sulfatase_like"/>
    <property type="match status" value="1"/>
</dbReference>
<dbReference type="InterPro" id="IPR050738">
    <property type="entry name" value="Sulfatase"/>
</dbReference>
<dbReference type="SUPFAM" id="SSF53649">
    <property type="entry name" value="Alkaline phosphatase-like"/>
    <property type="match status" value="1"/>
</dbReference>
<dbReference type="Gene3D" id="3.40.720.10">
    <property type="entry name" value="Alkaline Phosphatase, subunit A"/>
    <property type="match status" value="1"/>
</dbReference>
<sequence length="333" mass="37166">MTNVVFVILDALRYDHATREGTPNLMAVADDGAFFTHAFSCNSSTNLSMPCILSSAKKHDPERNIAKVLGDKNYRTAIIHSNPLMRAFYPGFEVTIDIKSSPLKLRKGWKKAMRRALPAPVISGLKKIRAEIYDDERYLPYARAGETAEHALDWMGQNQGYFLWIHVMDPHIPYYPKENSLGMTPKEMMELNDKIVEAAHGNYRPTEEEVEAARTLYGDEVREMDADLGRLYDGVGPDDLLVVTSDHGEEFNEYGQFSHQGNKIIPQLIHVPLIFHGCGVRRNTVIDDYVSSLDIAPTVLDALGIGEKLGLGRSLWALISPRPGPEAAKTPDG</sequence>
<dbReference type="PANTHER" id="PTHR42693:SF33">
    <property type="entry name" value="ARYLSULFATASE"/>
    <property type="match status" value="1"/>
</dbReference>
<dbReference type="InterPro" id="IPR017850">
    <property type="entry name" value="Alkaline_phosphatase_core_sf"/>
</dbReference>
<protein>
    <recommendedName>
        <fullName evidence="2">Sulfatase N-terminal domain-containing protein</fullName>
    </recommendedName>
</protein>
<name>A0A0M0BLP9_9ARCH</name>
<evidence type="ECO:0000313" key="4">
    <source>
        <dbReference type="Proteomes" id="UP000037210"/>
    </source>
</evidence>
<comment type="caution">
    <text evidence="3">The sequence shown here is derived from an EMBL/GenBank/DDBJ whole genome shotgun (WGS) entry which is preliminary data.</text>
</comment>
<evidence type="ECO:0000313" key="3">
    <source>
        <dbReference type="EMBL" id="KON29266.1"/>
    </source>
</evidence>
<accession>A0A0M0BLP9</accession>
<organism evidence="3 4">
    <name type="scientific">miscellaneous Crenarchaeota group-15 archaeon DG-45</name>
    <dbReference type="NCBI Taxonomy" id="1685127"/>
    <lineage>
        <taxon>Archaea</taxon>
        <taxon>Candidatus Bathyarchaeota</taxon>
        <taxon>MCG-15</taxon>
    </lineage>
</organism>
<evidence type="ECO:0000256" key="1">
    <source>
        <dbReference type="ARBA" id="ARBA00008779"/>
    </source>
</evidence>
<dbReference type="Pfam" id="PF00884">
    <property type="entry name" value="Sulfatase"/>
    <property type="match status" value="1"/>
</dbReference>
<proteinExistence type="inferred from homology"/>
<feature type="domain" description="Sulfatase N-terminal" evidence="2">
    <location>
        <begin position="3"/>
        <end position="305"/>
    </location>
</feature>